<accession>A0A139I1E4</accession>
<evidence type="ECO:0000256" key="3">
    <source>
        <dbReference type="ARBA" id="ARBA00022989"/>
    </source>
</evidence>
<dbReference type="PANTHER" id="PTHR23294">
    <property type="entry name" value="ET TRANSLATION PRODUCT-RELATED"/>
    <property type="match status" value="1"/>
</dbReference>
<feature type="transmembrane region" description="Helical" evidence="5">
    <location>
        <begin position="92"/>
        <end position="112"/>
    </location>
</feature>
<gene>
    <name evidence="6" type="ORF">AC579_10242</name>
</gene>
<dbReference type="Pfam" id="PF07690">
    <property type="entry name" value="MFS_1"/>
    <property type="match status" value="1"/>
</dbReference>
<evidence type="ECO:0000256" key="4">
    <source>
        <dbReference type="ARBA" id="ARBA00023136"/>
    </source>
</evidence>
<dbReference type="Proteomes" id="UP000073492">
    <property type="component" value="Unassembled WGS sequence"/>
</dbReference>
<evidence type="ECO:0000256" key="2">
    <source>
        <dbReference type="ARBA" id="ARBA00022692"/>
    </source>
</evidence>
<dbReference type="PANTHER" id="PTHR23294:SF19">
    <property type="entry name" value="DUF895 DOMAIN MEMBRANE PROTEIN-RELATED"/>
    <property type="match status" value="1"/>
</dbReference>
<comment type="subcellular location">
    <subcellularLocation>
        <location evidence="1">Membrane</location>
        <topology evidence="1">Multi-pass membrane protein</topology>
    </subcellularLocation>
</comment>
<dbReference type="OrthoDB" id="196103at2759"/>
<feature type="transmembrane region" description="Helical" evidence="5">
    <location>
        <begin position="336"/>
        <end position="356"/>
    </location>
</feature>
<evidence type="ECO:0000313" key="7">
    <source>
        <dbReference type="Proteomes" id="UP000073492"/>
    </source>
</evidence>
<name>A0A139I1E4_9PEZI</name>
<dbReference type="Gene3D" id="1.20.1250.20">
    <property type="entry name" value="MFS general substrate transporter like domains"/>
    <property type="match status" value="1"/>
</dbReference>
<reference evidence="6 7" key="1">
    <citation type="submission" date="2015-07" db="EMBL/GenBank/DDBJ databases">
        <title>Comparative genomics of the Sigatoka disease complex on banana suggests a link between parallel evolutionary changes in Pseudocercospora fijiensis and Pseudocercospora eumusae and increased virulence on the banana host.</title>
        <authorList>
            <person name="Chang T.-C."/>
            <person name="Salvucci A."/>
            <person name="Crous P.W."/>
            <person name="Stergiopoulos I."/>
        </authorList>
    </citation>
    <scope>NUCLEOTIDE SEQUENCE [LARGE SCALE GENOMIC DNA]</scope>
    <source>
        <strain evidence="6 7">CBS 116634</strain>
    </source>
</reference>
<dbReference type="InterPro" id="IPR011701">
    <property type="entry name" value="MFS"/>
</dbReference>
<feature type="transmembrane region" description="Helical" evidence="5">
    <location>
        <begin position="54"/>
        <end position="72"/>
    </location>
</feature>
<dbReference type="EMBL" id="LFZO01000433">
    <property type="protein sequence ID" value="KXT08541.1"/>
    <property type="molecule type" value="Genomic_DNA"/>
</dbReference>
<organism evidence="6 7">
    <name type="scientific">Pseudocercospora musae</name>
    <dbReference type="NCBI Taxonomy" id="113226"/>
    <lineage>
        <taxon>Eukaryota</taxon>
        <taxon>Fungi</taxon>
        <taxon>Dikarya</taxon>
        <taxon>Ascomycota</taxon>
        <taxon>Pezizomycotina</taxon>
        <taxon>Dothideomycetes</taxon>
        <taxon>Dothideomycetidae</taxon>
        <taxon>Mycosphaerellales</taxon>
        <taxon>Mycosphaerellaceae</taxon>
        <taxon>Pseudocercospora</taxon>
    </lineage>
</organism>
<dbReference type="InterPro" id="IPR036259">
    <property type="entry name" value="MFS_trans_sf"/>
</dbReference>
<feature type="transmembrane region" description="Helical" evidence="5">
    <location>
        <begin position="305"/>
        <end position="324"/>
    </location>
</feature>
<evidence type="ECO:0008006" key="8">
    <source>
        <dbReference type="Google" id="ProtNLM"/>
    </source>
</evidence>
<comment type="caution">
    <text evidence="6">The sequence shown here is derived from an EMBL/GenBank/DDBJ whole genome shotgun (WGS) entry which is preliminary data.</text>
</comment>
<feature type="transmembrane region" description="Helical" evidence="5">
    <location>
        <begin position="180"/>
        <end position="201"/>
    </location>
</feature>
<evidence type="ECO:0000256" key="1">
    <source>
        <dbReference type="ARBA" id="ARBA00004141"/>
    </source>
</evidence>
<feature type="transmembrane region" description="Helical" evidence="5">
    <location>
        <begin position="443"/>
        <end position="464"/>
    </location>
</feature>
<dbReference type="InterPro" id="IPR051617">
    <property type="entry name" value="UNC-93-like_regulator"/>
</dbReference>
<evidence type="ECO:0000256" key="5">
    <source>
        <dbReference type="SAM" id="Phobius"/>
    </source>
</evidence>
<dbReference type="AlphaFoldDB" id="A0A139I1E4"/>
<sequence length="490" mass="53977">MLGENKKSASVVGTKPVDDHDVENTSADVAAVSQAEAVDYGYLRSWNFRTFYRSVLWQMILFGALSLVGPAMQDAITNLGGGGLKTPWLANLANSLNYTMGCLTTLFGGPLINKFGIKWSCMIAAVVFPLTGSAYYSNAKFGIDSYLLASQVIGGIGGGFLYVAETTAMLSYPKQDDRGFYLGIWAAMRNSGSVIGGAINFATNSQHSSAGGIAWATYLIFVGFECTGVIWAFLLSPTKRVRRRDGSKVPMSGEITWKQELQELGKYFTYKKTWLVFLPSFYSFFYGGTMGTYLSTHFSVRARALSTLLVPSCVIPLVIGYGRLLDMKHLSRRRRAWTAFLMWCLPHIFCFIWIGIEYGKFGNGKAALDYGLDTRRWAEAYLPYLIIFVTGYWTQLSLYWILGELSTDVEGSARIGGLFRAFETAGQAVSYGINSIAGTHFPFYINAALLVLVMPCMVLLIKMVSAANVAGNRETVETEEVVANKQVDQS</sequence>
<feature type="transmembrane region" description="Helical" evidence="5">
    <location>
        <begin position="274"/>
        <end position="293"/>
    </location>
</feature>
<keyword evidence="4 5" id="KW-0472">Membrane</keyword>
<keyword evidence="2 5" id="KW-0812">Transmembrane</keyword>
<evidence type="ECO:0000313" key="6">
    <source>
        <dbReference type="EMBL" id="KXT08541.1"/>
    </source>
</evidence>
<protein>
    <recommendedName>
        <fullName evidence="8">Major facilitator superfamily (MFS) profile domain-containing protein</fullName>
    </recommendedName>
</protein>
<feature type="transmembrane region" description="Helical" evidence="5">
    <location>
        <begin position="213"/>
        <end position="234"/>
    </location>
</feature>
<dbReference type="GO" id="GO:0016020">
    <property type="term" value="C:membrane"/>
    <property type="evidence" value="ECO:0007669"/>
    <property type="project" value="UniProtKB-SubCell"/>
</dbReference>
<feature type="transmembrane region" description="Helical" evidence="5">
    <location>
        <begin position="148"/>
        <end position="168"/>
    </location>
</feature>
<proteinExistence type="predicted"/>
<feature type="transmembrane region" description="Helical" evidence="5">
    <location>
        <begin position="119"/>
        <end position="136"/>
    </location>
</feature>
<feature type="transmembrane region" description="Helical" evidence="5">
    <location>
        <begin position="381"/>
        <end position="402"/>
    </location>
</feature>
<dbReference type="SUPFAM" id="SSF103473">
    <property type="entry name" value="MFS general substrate transporter"/>
    <property type="match status" value="1"/>
</dbReference>
<dbReference type="GO" id="GO:0022857">
    <property type="term" value="F:transmembrane transporter activity"/>
    <property type="evidence" value="ECO:0007669"/>
    <property type="project" value="InterPro"/>
</dbReference>
<keyword evidence="3 5" id="KW-1133">Transmembrane helix</keyword>
<keyword evidence="7" id="KW-1185">Reference proteome</keyword>